<dbReference type="Pfam" id="PF17286">
    <property type="entry name" value="PRMT5_C"/>
    <property type="match status" value="1"/>
</dbReference>
<dbReference type="AlphaFoldDB" id="L0B063"/>
<dbReference type="InterPro" id="IPR035247">
    <property type="entry name" value="PRMT5_TIM"/>
</dbReference>
<feature type="domain" description="PRMT5 arginine-N-methyltransferase" evidence="8">
    <location>
        <begin position="284"/>
        <end position="441"/>
    </location>
</feature>
<evidence type="ECO:0000256" key="4">
    <source>
        <dbReference type="PIRNR" id="PIRNR015894"/>
    </source>
</evidence>
<evidence type="ECO:0000256" key="7">
    <source>
        <dbReference type="PIRSR" id="PIRSR015894-3"/>
    </source>
</evidence>
<evidence type="ECO:0000256" key="1">
    <source>
        <dbReference type="ARBA" id="ARBA00022603"/>
    </source>
</evidence>
<dbReference type="VEuPathDB" id="PiroplasmaDB:BEWA_033740"/>
<reference evidence="11 12" key="1">
    <citation type="journal article" date="2012" name="BMC Genomics">
        <title>Comparative genomic analysis and phylogenetic position of Theileria equi.</title>
        <authorList>
            <person name="Kappmeyer L.S."/>
            <person name="Thiagarajan M."/>
            <person name="Herndon D.R."/>
            <person name="Ramsay J.D."/>
            <person name="Caler E."/>
            <person name="Djikeng A."/>
            <person name="Gillespie J.J."/>
            <person name="Lau A.O."/>
            <person name="Roalson E.H."/>
            <person name="Silva J.C."/>
            <person name="Silva M.G."/>
            <person name="Suarez C.E."/>
            <person name="Ueti M.W."/>
            <person name="Nene V.M."/>
            <person name="Mealey R.H."/>
            <person name="Knowles D.P."/>
            <person name="Brayton K.A."/>
        </authorList>
    </citation>
    <scope>NUCLEOTIDE SEQUENCE [LARGE SCALE GENOMIC DNA]</scope>
    <source>
        <strain evidence="11 12">WA</strain>
    </source>
</reference>
<dbReference type="InterPro" id="IPR025799">
    <property type="entry name" value="Arg_MeTrfase"/>
</dbReference>
<dbReference type="GO" id="GO:0032259">
    <property type="term" value="P:methylation"/>
    <property type="evidence" value="ECO:0007669"/>
    <property type="project" value="UniProtKB-KW"/>
</dbReference>
<evidence type="ECO:0000259" key="10">
    <source>
        <dbReference type="Pfam" id="PF17286"/>
    </source>
</evidence>
<dbReference type="GO" id="GO:0006355">
    <property type="term" value="P:regulation of DNA-templated transcription"/>
    <property type="evidence" value="ECO:0007669"/>
    <property type="project" value="TreeGrafter"/>
</dbReference>
<dbReference type="OrthoDB" id="1368803at2759"/>
<evidence type="ECO:0000313" key="11">
    <source>
        <dbReference type="EMBL" id="AFZ80519.1"/>
    </source>
</evidence>
<dbReference type="PANTHER" id="PTHR10738">
    <property type="entry name" value="PROTEIN ARGININE N-METHYLTRANSFERASE 5"/>
    <property type="match status" value="1"/>
</dbReference>
<name>L0B063_THEEQ</name>
<evidence type="ECO:0000259" key="9">
    <source>
        <dbReference type="Pfam" id="PF17285"/>
    </source>
</evidence>
<keyword evidence="2 4" id="KW-0808">Transferase</keyword>
<dbReference type="EMBL" id="CP001669">
    <property type="protein sequence ID" value="AFZ80519.1"/>
    <property type="molecule type" value="Genomic_DNA"/>
</dbReference>
<organism evidence="11 12">
    <name type="scientific">Theileria equi strain WA</name>
    <dbReference type="NCBI Taxonomy" id="1537102"/>
    <lineage>
        <taxon>Eukaryota</taxon>
        <taxon>Sar</taxon>
        <taxon>Alveolata</taxon>
        <taxon>Apicomplexa</taxon>
        <taxon>Aconoidasida</taxon>
        <taxon>Piroplasmida</taxon>
        <taxon>Theileriidae</taxon>
        <taxon>Theileria</taxon>
    </lineage>
</organism>
<dbReference type="eggNOG" id="KOG0822">
    <property type="taxonomic scope" value="Eukaryota"/>
</dbReference>
<dbReference type="Pfam" id="PF17285">
    <property type="entry name" value="PRMT5_TIM"/>
    <property type="match status" value="1"/>
</dbReference>
<evidence type="ECO:0000313" key="12">
    <source>
        <dbReference type="Proteomes" id="UP000031512"/>
    </source>
</evidence>
<dbReference type="Proteomes" id="UP000031512">
    <property type="component" value="Chromosome 1"/>
</dbReference>
<comment type="similarity">
    <text evidence="4">Belongs to the class I-like SAM-binding methyltransferase superfamily.</text>
</comment>
<evidence type="ECO:0000256" key="5">
    <source>
        <dbReference type="PIRSR" id="PIRSR015894-1"/>
    </source>
</evidence>
<feature type="binding site" evidence="6">
    <location>
        <position position="372"/>
    </location>
    <ligand>
        <name>S-adenosyl-L-methionine</name>
        <dbReference type="ChEBI" id="CHEBI:59789"/>
    </ligand>
</feature>
<feature type="binding site" evidence="6">
    <location>
        <position position="308"/>
    </location>
    <ligand>
        <name>S-adenosyl-L-methionine</name>
        <dbReference type="ChEBI" id="CHEBI:59789"/>
    </ligand>
</feature>
<dbReference type="InterPro" id="IPR035248">
    <property type="entry name" value="PRMT5_C"/>
</dbReference>
<dbReference type="STRING" id="1537102.L0B063"/>
<dbReference type="GO" id="GO:0016274">
    <property type="term" value="F:protein-arginine N-methyltransferase activity"/>
    <property type="evidence" value="ECO:0007669"/>
    <property type="project" value="InterPro"/>
</dbReference>
<evidence type="ECO:0000256" key="2">
    <source>
        <dbReference type="ARBA" id="ARBA00022679"/>
    </source>
</evidence>
<dbReference type="GO" id="GO:0005634">
    <property type="term" value="C:nucleus"/>
    <property type="evidence" value="ECO:0007669"/>
    <property type="project" value="TreeGrafter"/>
</dbReference>
<evidence type="ECO:0000256" key="6">
    <source>
        <dbReference type="PIRSR" id="PIRSR015894-2"/>
    </source>
</evidence>
<dbReference type="Gene3D" id="3.40.50.150">
    <property type="entry name" value="Vaccinia Virus protein VP39"/>
    <property type="match status" value="1"/>
</dbReference>
<dbReference type="GO" id="GO:0005829">
    <property type="term" value="C:cytosol"/>
    <property type="evidence" value="ECO:0007669"/>
    <property type="project" value="TreeGrafter"/>
</dbReference>
<dbReference type="Gene3D" id="2.70.160.11">
    <property type="entry name" value="Hnrnp arginine n-methyltransferase1"/>
    <property type="match status" value="1"/>
</dbReference>
<dbReference type="GeneID" id="15803889"/>
<feature type="binding site" evidence="6">
    <location>
        <begin position="317"/>
        <end position="318"/>
    </location>
    <ligand>
        <name>S-adenosyl-L-methionine</name>
        <dbReference type="ChEBI" id="CHEBI:59789"/>
    </ligand>
</feature>
<protein>
    <recommendedName>
        <fullName evidence="4">Protein arginine N-methyltransferase</fullName>
    </recommendedName>
</protein>
<sequence length="622" mass="71295">MTASGVLRPPVLFGWFINDTITDDLFGIIKLIESLGISFLVLNLNKCKNVVKTPDNEDFVPLGGSDLALPSGHWAQRVVSFISKSDLDALKFELSWASYVGVRSIIVDLASVLAFESDEDIMDRIAKLSQVLISSLSLPNTPTIHIALDASHESWNIWRMIYELCNHSHRLKVALILSDLDEDEAKRWTAEPLGLAILDSKSFAKSGYKCVISENVRNLLAHIMDFGVKVVLHSEFDYRDLIREFVYDDLGDKITNVPLTVREAIKAVKRLHASLNPLSIREFHSSGYNDLLQTPLQPLRDHLDSSTYEEFERCDTKYDIFETAVRQWLEENTTVRRPVAYIPGAGRGPLVQRTLNAFHNKGIKDYSIYAIEKNPYAILTLKHRIKDGQSGWDKVQLIFGDMRDIIPKEPADLIISELLGSFADNELSPECIYGIEAVFNKHFPNHKQIQYIPQRYTSFLTPIYTPKLWERLYLSEDRKCFHTPYVVALQSYYNIAANPDPLPCFSFEHPSRKETTKLERYKQLRFTVKKDCTLHGFAGYFSFRLYGDLEMSILPGHSDEVKSWFPMYFPVEKAMYVKESQVITLHIWRKCDGTRVWYEWAVTTPFTSAIHNVNGFSYSIAC</sequence>
<dbReference type="PIRSF" id="PIRSF015894">
    <property type="entry name" value="Skb1_MeTrfase"/>
    <property type="match status" value="1"/>
</dbReference>
<dbReference type="SUPFAM" id="SSF53335">
    <property type="entry name" value="S-adenosyl-L-methionine-dependent methyltransferases"/>
    <property type="match status" value="2"/>
</dbReference>
<dbReference type="InterPro" id="IPR035075">
    <property type="entry name" value="PRMT5"/>
</dbReference>
<feature type="binding site" evidence="6">
    <location>
        <begin position="401"/>
        <end position="402"/>
    </location>
    <ligand>
        <name>S-adenosyl-L-methionine</name>
        <dbReference type="ChEBI" id="CHEBI:59789"/>
    </ligand>
</feature>
<feature type="active site" description="Proton donor/acceptor" evidence="5">
    <location>
        <position position="417"/>
    </location>
</feature>
<accession>L0B063</accession>
<evidence type="ECO:0000256" key="3">
    <source>
        <dbReference type="ARBA" id="ARBA00022691"/>
    </source>
</evidence>
<feature type="site" description="Critical for specifying symmetric addition of methyl groups" evidence="7">
    <location>
        <position position="311"/>
    </location>
</feature>
<dbReference type="KEGG" id="beq:BEWA_033740"/>
<feature type="domain" description="PRMT5 oligomerisation" evidence="10">
    <location>
        <begin position="455"/>
        <end position="620"/>
    </location>
</feature>
<dbReference type="PANTHER" id="PTHR10738:SF0">
    <property type="entry name" value="PROTEIN ARGININE N-METHYLTRANSFERASE 5"/>
    <property type="match status" value="1"/>
</dbReference>
<gene>
    <name evidence="11" type="ORF">BEWA_033740</name>
</gene>
<dbReference type="InterPro" id="IPR029063">
    <property type="entry name" value="SAM-dependent_MTases_sf"/>
</dbReference>
<keyword evidence="12" id="KW-1185">Reference proteome</keyword>
<keyword evidence="1 4" id="KW-0489">Methyltransferase</keyword>
<feature type="domain" description="PRMT5 TIM barrel" evidence="9">
    <location>
        <begin position="51"/>
        <end position="235"/>
    </location>
</feature>
<feature type="active site" description="Proton donor/acceptor" evidence="5">
    <location>
        <position position="426"/>
    </location>
</feature>
<dbReference type="InterPro" id="IPR007857">
    <property type="entry name" value="Arg_MeTrfase_PRMT5"/>
</dbReference>
<proteinExistence type="inferred from homology"/>
<evidence type="ECO:0000259" key="8">
    <source>
        <dbReference type="Pfam" id="PF05185"/>
    </source>
</evidence>
<dbReference type="Pfam" id="PF05185">
    <property type="entry name" value="PRMT5"/>
    <property type="match status" value="1"/>
</dbReference>
<dbReference type="PROSITE" id="PS51678">
    <property type="entry name" value="SAM_MT_PRMT"/>
    <property type="match status" value="1"/>
</dbReference>
<dbReference type="Gene3D" id="3.20.20.150">
    <property type="entry name" value="Divalent-metal-dependent TIM barrel enzymes"/>
    <property type="match status" value="1"/>
</dbReference>
<keyword evidence="3 4" id="KW-0949">S-adenosyl-L-methionine</keyword>
<dbReference type="RefSeq" id="XP_004830185.1">
    <property type="nucleotide sequence ID" value="XM_004830128.1"/>
</dbReference>